<keyword evidence="1" id="KW-0472">Membrane</keyword>
<evidence type="ECO:0000313" key="3">
    <source>
        <dbReference type="Proteomes" id="UP000198281"/>
    </source>
</evidence>
<proteinExistence type="predicted"/>
<dbReference type="AlphaFoldDB" id="A0A239CJY2"/>
<reference evidence="3" key="1">
    <citation type="submission" date="2017-06" db="EMBL/GenBank/DDBJ databases">
        <authorList>
            <person name="Varghese N."/>
            <person name="Submissions S."/>
        </authorList>
    </citation>
    <scope>NUCLEOTIDE SEQUENCE [LARGE SCALE GENOMIC DNA]</scope>
    <source>
        <strain evidence="3">LNB2</strain>
    </source>
</reference>
<sequence>MIKLVRSAWALLTGSRETVILILLAAVAAGLYATWATTRADRDRLAAWANTACLAAGSSFDAAAEGGGVPCTRRIAELARIDRESQAASNRLLADAAATRATKIADDRTLAANQTGARLDAARQMEKADEEVPADDRVAGDWFDALNGLGGLRPPGR</sequence>
<keyword evidence="1" id="KW-1133">Transmembrane helix</keyword>
<dbReference type="OrthoDB" id="7567755at2"/>
<evidence type="ECO:0000313" key="2">
    <source>
        <dbReference type="EMBL" id="SNS20249.1"/>
    </source>
</evidence>
<gene>
    <name evidence="2" type="ORF">SAMN06295912_102245</name>
</gene>
<feature type="transmembrane region" description="Helical" evidence="1">
    <location>
        <begin position="20"/>
        <end position="38"/>
    </location>
</feature>
<name>A0A239CJY2_9SPHN</name>
<protein>
    <submittedName>
        <fullName evidence="2">Uncharacterized protein</fullName>
    </submittedName>
</protein>
<dbReference type="Proteomes" id="UP000198281">
    <property type="component" value="Unassembled WGS sequence"/>
</dbReference>
<organism evidence="2 3">
    <name type="scientific">Edaphosphingomonas laterariae</name>
    <dbReference type="NCBI Taxonomy" id="861865"/>
    <lineage>
        <taxon>Bacteria</taxon>
        <taxon>Pseudomonadati</taxon>
        <taxon>Pseudomonadota</taxon>
        <taxon>Alphaproteobacteria</taxon>
        <taxon>Sphingomonadales</taxon>
        <taxon>Rhizorhabdaceae</taxon>
        <taxon>Edaphosphingomonas</taxon>
    </lineage>
</organism>
<dbReference type="RefSeq" id="WP_089218237.1">
    <property type="nucleotide sequence ID" value="NZ_FZOS01000002.1"/>
</dbReference>
<evidence type="ECO:0000256" key="1">
    <source>
        <dbReference type="SAM" id="Phobius"/>
    </source>
</evidence>
<accession>A0A239CJY2</accession>
<keyword evidence="3" id="KW-1185">Reference proteome</keyword>
<dbReference type="EMBL" id="FZOS01000002">
    <property type="protein sequence ID" value="SNS20249.1"/>
    <property type="molecule type" value="Genomic_DNA"/>
</dbReference>
<keyword evidence="1" id="KW-0812">Transmembrane</keyword>